<feature type="region of interest" description="Disordered" evidence="10">
    <location>
        <begin position="61"/>
        <end position="118"/>
    </location>
</feature>
<dbReference type="Pfam" id="PF07676">
    <property type="entry name" value="PD40"/>
    <property type="match status" value="2"/>
</dbReference>
<dbReference type="PANTHER" id="PTHR42776">
    <property type="entry name" value="SERINE PEPTIDASE S9 FAMILY MEMBER"/>
    <property type="match status" value="1"/>
</dbReference>
<name>A0A948RYR4_UNCEI</name>
<evidence type="ECO:0000256" key="5">
    <source>
        <dbReference type="ARBA" id="ARBA00022825"/>
    </source>
</evidence>
<comment type="caution">
    <text evidence="12">The sequence shown here is derived from an EMBL/GenBank/DDBJ whole genome shotgun (WGS) entry which is preliminary data.</text>
</comment>
<evidence type="ECO:0000256" key="8">
    <source>
        <dbReference type="ARBA" id="ARBA00032596"/>
    </source>
</evidence>
<dbReference type="SUPFAM" id="SSF82171">
    <property type="entry name" value="DPP6 N-terminal domain-like"/>
    <property type="match status" value="1"/>
</dbReference>
<dbReference type="PANTHER" id="PTHR42776:SF13">
    <property type="entry name" value="DIPEPTIDYL-PEPTIDASE 5"/>
    <property type="match status" value="1"/>
</dbReference>
<dbReference type="InterPro" id="IPR011659">
    <property type="entry name" value="WD40"/>
</dbReference>
<proteinExistence type="inferred from homology"/>
<organism evidence="12 13">
    <name type="scientific">Eiseniibacteriota bacterium</name>
    <dbReference type="NCBI Taxonomy" id="2212470"/>
    <lineage>
        <taxon>Bacteria</taxon>
        <taxon>Candidatus Eiseniibacteriota</taxon>
    </lineage>
</organism>
<evidence type="ECO:0000256" key="6">
    <source>
        <dbReference type="ARBA" id="ARBA00022990"/>
    </source>
</evidence>
<dbReference type="Gene3D" id="2.120.10.30">
    <property type="entry name" value="TolB, C-terminal domain"/>
    <property type="match status" value="2"/>
</dbReference>
<evidence type="ECO:0000256" key="9">
    <source>
        <dbReference type="ARBA" id="ARBA00045885"/>
    </source>
</evidence>
<gene>
    <name evidence="12" type="ORF">KJ970_14200</name>
</gene>
<evidence type="ECO:0000259" key="11">
    <source>
        <dbReference type="Pfam" id="PF00326"/>
    </source>
</evidence>
<dbReference type="Gene3D" id="3.40.50.1820">
    <property type="entry name" value="alpha/beta hydrolase"/>
    <property type="match status" value="1"/>
</dbReference>
<evidence type="ECO:0000256" key="7">
    <source>
        <dbReference type="ARBA" id="ARBA00032284"/>
    </source>
</evidence>
<evidence type="ECO:0000256" key="2">
    <source>
        <dbReference type="ARBA" id="ARBA00022670"/>
    </source>
</evidence>
<protein>
    <recommendedName>
        <fullName evidence="8">Acyl-peptide hydrolase</fullName>
    </recommendedName>
    <alternativeName>
        <fullName evidence="7">Acylaminoacyl-peptidase</fullName>
    </alternativeName>
</protein>
<evidence type="ECO:0000256" key="3">
    <source>
        <dbReference type="ARBA" id="ARBA00022729"/>
    </source>
</evidence>
<keyword evidence="3" id="KW-0732">Signal</keyword>
<dbReference type="GO" id="GO:0004252">
    <property type="term" value="F:serine-type endopeptidase activity"/>
    <property type="evidence" value="ECO:0007669"/>
    <property type="project" value="InterPro"/>
</dbReference>
<dbReference type="FunFam" id="3.40.50.1820:FF:000028">
    <property type="entry name" value="S9 family peptidase"/>
    <property type="match status" value="1"/>
</dbReference>
<evidence type="ECO:0000256" key="1">
    <source>
        <dbReference type="ARBA" id="ARBA00010040"/>
    </source>
</evidence>
<dbReference type="GO" id="GO:0006508">
    <property type="term" value="P:proteolysis"/>
    <property type="evidence" value="ECO:0007669"/>
    <property type="project" value="UniProtKB-KW"/>
</dbReference>
<dbReference type="Pfam" id="PF00326">
    <property type="entry name" value="Peptidase_S9"/>
    <property type="match status" value="1"/>
</dbReference>
<dbReference type="InterPro" id="IPR029058">
    <property type="entry name" value="AB_hydrolase_fold"/>
</dbReference>
<reference evidence="12" key="1">
    <citation type="submission" date="2021-05" db="EMBL/GenBank/DDBJ databases">
        <title>Energy efficiency and biological interactions define the core microbiome of deep oligotrophic groundwater.</title>
        <authorList>
            <person name="Mehrshad M."/>
            <person name="Lopez-Fernandez M."/>
            <person name="Bell E."/>
            <person name="Bernier-Latmani R."/>
            <person name="Bertilsson S."/>
            <person name="Dopson M."/>
        </authorList>
    </citation>
    <scope>NUCLEOTIDE SEQUENCE</scope>
    <source>
        <strain evidence="12">Modern_marine.mb.64</strain>
    </source>
</reference>
<dbReference type="Proteomes" id="UP000777784">
    <property type="component" value="Unassembled WGS sequence"/>
</dbReference>
<dbReference type="InterPro" id="IPR011042">
    <property type="entry name" value="6-blade_b-propeller_TolB-like"/>
</dbReference>
<dbReference type="EMBL" id="JAHJDP010000084">
    <property type="protein sequence ID" value="MBU2692068.1"/>
    <property type="molecule type" value="Genomic_DNA"/>
</dbReference>
<keyword evidence="6" id="KW-0007">Acetylation</keyword>
<keyword evidence="5" id="KW-0720">Serine protease</keyword>
<sequence>MASRTLTATDLWTIPRVGAPEPSPDGKQILVTVTTHNLEQNQGKSRLWLLPSDALHAGMERKGDAARPLTGNEQSSNQPAWAPDGRRILFVRKPGGTAGRGETSSKTHPKGAGLSTAFPDQPQLYLLSLDGGEPERLTDFPFGIAAPRFFPDGRRVAFLAPVYSDAPKLKATAEQARQRAKDPVKARTTEDRFYRIWDQWLTEGKVHHIFILDLETGDVRDLTPNSRRWFDWMDLSGQFQISPDGKEIAFAASRSTPPHDPVQWGVFTVKVPSSMTKSAKAGRTKSLTPRFAADAVHPVYSPDGRWILFGFQREYDFYADRVRLIAHDRSTGRQTVLTEDWDCSAIGWTFGNDSRTVYLEAEVAARMAIFSFNFQAALKDPQSTKPWELVRGGSFSPPRPAGKRLYTNVSTLSAPPEIVSFDLQGRAERRHTAFTKPIMNGIRLGKVEEFIFAGAEEHPVQMFLIHPPETVKIEKVTKKPARAKRLPLVHVIHGGPHGTSSDSWHWRWNGQVFAAPGYLVAMVNFHGSTSWGQGFTSSILGRWGDQPYKDIMAATDELISRGLADPKRMAATGGSYGGYLVSWIASQTDRFACLINHAGVCDFQTQYASDITQGRRRSMGGEVWNNQEGLDRYNPMRQAAGFKSPMLIIHGEQDYRVPYVQGIQIYNVYKAMKLPARLVCYPDENHWILKPRNSIFWYDEFLSWLKRWIGRKNP</sequence>
<accession>A0A948RYR4</accession>
<evidence type="ECO:0000313" key="12">
    <source>
        <dbReference type="EMBL" id="MBU2692068.1"/>
    </source>
</evidence>
<dbReference type="SUPFAM" id="SSF53474">
    <property type="entry name" value="alpha/beta-Hydrolases"/>
    <property type="match status" value="1"/>
</dbReference>
<evidence type="ECO:0000256" key="10">
    <source>
        <dbReference type="SAM" id="MobiDB-lite"/>
    </source>
</evidence>
<dbReference type="InterPro" id="IPR001375">
    <property type="entry name" value="Peptidase_S9_cat"/>
</dbReference>
<keyword evidence="2" id="KW-0645">Protease</keyword>
<dbReference type="PROSITE" id="PS00708">
    <property type="entry name" value="PRO_ENDOPEP_SER"/>
    <property type="match status" value="1"/>
</dbReference>
<dbReference type="InterPro" id="IPR002471">
    <property type="entry name" value="Pept_S9_AS"/>
</dbReference>
<evidence type="ECO:0000313" key="13">
    <source>
        <dbReference type="Proteomes" id="UP000777784"/>
    </source>
</evidence>
<dbReference type="AlphaFoldDB" id="A0A948RYR4"/>
<comment type="similarity">
    <text evidence="1">Belongs to the peptidase S9C family.</text>
</comment>
<keyword evidence="4" id="KW-0378">Hydrolase</keyword>
<evidence type="ECO:0000256" key="4">
    <source>
        <dbReference type="ARBA" id="ARBA00022801"/>
    </source>
</evidence>
<comment type="function">
    <text evidence="9">This enzyme catalyzes the hydrolysis of the N-terminal peptide bond of an N-acetylated peptide to generate an N-acetylated amino acid and a peptide with a free N-terminus. It preferentially cleaves off Ac-Ala, Ac-Met and Ac-Ser. Also, involved in the degradation of oxidized and glycated proteins.</text>
</comment>
<feature type="domain" description="Peptidase S9 prolyl oligopeptidase catalytic" evidence="11">
    <location>
        <begin position="504"/>
        <end position="710"/>
    </location>
</feature>